<evidence type="ECO:0000259" key="3">
    <source>
        <dbReference type="PROSITE" id="PS50977"/>
    </source>
</evidence>
<name>A0A4P8I892_9FIRM</name>
<sequence length="193" mass="22575">MPRQRITKELILTKAFELAREQGYEAVNARSAAKRAGCSVQPIYSCYENMEDLMGELFSYTKQFLGRYIEEHADKRNFFESIGLCHISFANEEKYLFRLLFMSPYVEAENFQEFYARFMVDGVEEEIQENLGISRQQARELYQQMMIYTHGIASIIATDAAAIPYEEAHKMIDVAFWAFLARIRKEKDESNHS</sequence>
<dbReference type="PANTHER" id="PTHR43479">
    <property type="entry name" value="ACREF/ENVCD OPERON REPRESSOR-RELATED"/>
    <property type="match status" value="1"/>
</dbReference>
<dbReference type="Pfam" id="PF00440">
    <property type="entry name" value="TetR_N"/>
    <property type="match status" value="1"/>
</dbReference>
<protein>
    <submittedName>
        <fullName evidence="4">Transcriptional regulator, TetR family</fullName>
    </submittedName>
</protein>
<keyword evidence="1 2" id="KW-0238">DNA-binding</keyword>
<dbReference type="EMBL" id="CP040058">
    <property type="protein sequence ID" value="QCP33698.1"/>
    <property type="molecule type" value="Genomic_DNA"/>
</dbReference>
<dbReference type="RefSeq" id="WP_137327338.1">
    <property type="nucleotide sequence ID" value="NZ_CP040058.1"/>
</dbReference>
<dbReference type="SUPFAM" id="SSF48498">
    <property type="entry name" value="Tetracyclin repressor-like, C-terminal domain"/>
    <property type="match status" value="1"/>
</dbReference>
<dbReference type="PROSITE" id="PS50977">
    <property type="entry name" value="HTH_TETR_2"/>
    <property type="match status" value="1"/>
</dbReference>
<dbReference type="Proteomes" id="UP000298653">
    <property type="component" value="Chromosome"/>
</dbReference>
<dbReference type="InterPro" id="IPR050624">
    <property type="entry name" value="HTH-type_Tx_Regulator"/>
</dbReference>
<keyword evidence="5" id="KW-1185">Reference proteome</keyword>
<evidence type="ECO:0000256" key="1">
    <source>
        <dbReference type="ARBA" id="ARBA00023125"/>
    </source>
</evidence>
<reference evidence="4 5" key="1">
    <citation type="submission" date="2019-05" db="EMBL/GenBank/DDBJ databases">
        <title>Complete genome sequencing of Anaerostipes rhamnosivorans.</title>
        <authorList>
            <person name="Bui T.P.N."/>
            <person name="de Vos W.M."/>
        </authorList>
    </citation>
    <scope>NUCLEOTIDE SEQUENCE [LARGE SCALE GENOMIC DNA]</scope>
    <source>
        <strain evidence="4 5">1y2</strain>
    </source>
</reference>
<dbReference type="KEGG" id="arf:AR1Y2_0244"/>
<dbReference type="InterPro" id="IPR001647">
    <property type="entry name" value="HTH_TetR"/>
</dbReference>
<dbReference type="Gene3D" id="1.10.357.10">
    <property type="entry name" value="Tetracycline Repressor, domain 2"/>
    <property type="match status" value="1"/>
</dbReference>
<dbReference type="AlphaFoldDB" id="A0A4P8I892"/>
<organism evidence="4 5">
    <name type="scientific">Anaerostipes rhamnosivorans</name>
    <dbReference type="NCBI Taxonomy" id="1229621"/>
    <lineage>
        <taxon>Bacteria</taxon>
        <taxon>Bacillati</taxon>
        <taxon>Bacillota</taxon>
        <taxon>Clostridia</taxon>
        <taxon>Lachnospirales</taxon>
        <taxon>Lachnospiraceae</taxon>
        <taxon>Anaerostipes</taxon>
    </lineage>
</organism>
<evidence type="ECO:0000313" key="4">
    <source>
        <dbReference type="EMBL" id="QCP33698.1"/>
    </source>
</evidence>
<feature type="DNA-binding region" description="H-T-H motif" evidence="2">
    <location>
        <begin position="28"/>
        <end position="47"/>
    </location>
</feature>
<dbReference type="SUPFAM" id="SSF46689">
    <property type="entry name" value="Homeodomain-like"/>
    <property type="match status" value="1"/>
</dbReference>
<dbReference type="OrthoDB" id="9808476at2"/>
<proteinExistence type="predicted"/>
<feature type="domain" description="HTH tetR-type" evidence="3">
    <location>
        <begin position="5"/>
        <end position="65"/>
    </location>
</feature>
<evidence type="ECO:0000256" key="2">
    <source>
        <dbReference type="PROSITE-ProRule" id="PRU00335"/>
    </source>
</evidence>
<dbReference type="GO" id="GO:0003677">
    <property type="term" value="F:DNA binding"/>
    <property type="evidence" value="ECO:0007669"/>
    <property type="project" value="UniProtKB-UniRule"/>
</dbReference>
<dbReference type="InterPro" id="IPR036271">
    <property type="entry name" value="Tet_transcr_reg_TetR-rel_C_sf"/>
</dbReference>
<dbReference type="InterPro" id="IPR009057">
    <property type="entry name" value="Homeodomain-like_sf"/>
</dbReference>
<evidence type="ECO:0000313" key="5">
    <source>
        <dbReference type="Proteomes" id="UP000298653"/>
    </source>
</evidence>
<dbReference type="PANTHER" id="PTHR43479:SF11">
    <property type="entry name" value="ACREF_ENVCD OPERON REPRESSOR-RELATED"/>
    <property type="match status" value="1"/>
</dbReference>
<gene>
    <name evidence="4" type="ORF">AR1Y2_0244</name>
</gene>
<accession>A0A4P8I892</accession>